<dbReference type="PANTHER" id="PTHR46481">
    <property type="entry name" value="ZINC FINGER BED DOMAIN-CONTAINING PROTEIN 4"/>
    <property type="match status" value="1"/>
</dbReference>
<keyword evidence="9" id="KW-1185">Reference proteome</keyword>
<dbReference type="InterPro" id="IPR012337">
    <property type="entry name" value="RNaseH-like_sf"/>
</dbReference>
<dbReference type="InterPro" id="IPR008906">
    <property type="entry name" value="HATC_C_dom"/>
</dbReference>
<evidence type="ECO:0000313" key="8">
    <source>
        <dbReference type="EMBL" id="KAA8577696.1"/>
    </source>
</evidence>
<dbReference type="InterPro" id="IPR052035">
    <property type="entry name" value="ZnF_BED_domain_contain"/>
</dbReference>
<keyword evidence="4" id="KW-0862">Zinc</keyword>
<evidence type="ECO:0000313" key="9">
    <source>
        <dbReference type="Proteomes" id="UP000327493"/>
    </source>
</evidence>
<name>A0A5J5CB31_9PERO</name>
<reference evidence="8 9" key="1">
    <citation type="submission" date="2019-08" db="EMBL/GenBank/DDBJ databases">
        <title>A chromosome-level genome assembly, high-density linkage maps, and genome scans reveal the genomic architecture of hybrid incompatibilities underlying speciation via character displacement in darters (Percidae: Etheostominae).</title>
        <authorList>
            <person name="Moran R.L."/>
            <person name="Catchen J.M."/>
            <person name="Fuller R.C."/>
        </authorList>
    </citation>
    <scope>NUCLEOTIDE SEQUENCE [LARGE SCALE GENOMIC DNA]</scope>
    <source>
        <strain evidence="8">EspeVRDwgs_2016</strain>
        <tissue evidence="8">Muscle</tissue>
    </source>
</reference>
<dbReference type="Proteomes" id="UP000327493">
    <property type="component" value="Unassembled WGS sequence"/>
</dbReference>
<organism evidence="8 9">
    <name type="scientific">Etheostoma spectabile</name>
    <name type="common">orangethroat darter</name>
    <dbReference type="NCBI Taxonomy" id="54343"/>
    <lineage>
        <taxon>Eukaryota</taxon>
        <taxon>Metazoa</taxon>
        <taxon>Chordata</taxon>
        <taxon>Craniata</taxon>
        <taxon>Vertebrata</taxon>
        <taxon>Euteleostomi</taxon>
        <taxon>Actinopterygii</taxon>
        <taxon>Neopterygii</taxon>
        <taxon>Teleostei</taxon>
        <taxon>Neoteleostei</taxon>
        <taxon>Acanthomorphata</taxon>
        <taxon>Eupercaria</taxon>
        <taxon>Perciformes</taxon>
        <taxon>Percoidei</taxon>
        <taxon>Percidae</taxon>
        <taxon>Etheostomatinae</taxon>
        <taxon>Etheostoma</taxon>
    </lineage>
</organism>
<comment type="caution">
    <text evidence="8">The sequence shown here is derived from an EMBL/GenBank/DDBJ whole genome shotgun (WGS) entry which is preliminary data.</text>
</comment>
<evidence type="ECO:0000256" key="6">
    <source>
        <dbReference type="SAM" id="MobiDB-lite"/>
    </source>
</evidence>
<evidence type="ECO:0000256" key="5">
    <source>
        <dbReference type="ARBA" id="ARBA00023242"/>
    </source>
</evidence>
<gene>
    <name evidence="8" type="ORF">FQN60_016783</name>
</gene>
<evidence type="ECO:0000256" key="4">
    <source>
        <dbReference type="ARBA" id="ARBA00022833"/>
    </source>
</evidence>
<evidence type="ECO:0000259" key="7">
    <source>
        <dbReference type="Pfam" id="PF05699"/>
    </source>
</evidence>
<protein>
    <recommendedName>
        <fullName evidence="7">HAT C-terminal dimerisation domain-containing protein</fullName>
    </recommendedName>
</protein>
<feature type="non-terminal residue" evidence="8">
    <location>
        <position position="432"/>
    </location>
</feature>
<feature type="region of interest" description="Disordered" evidence="6">
    <location>
        <begin position="276"/>
        <end position="305"/>
    </location>
</feature>
<feature type="region of interest" description="Disordered" evidence="6">
    <location>
        <begin position="410"/>
        <end position="432"/>
    </location>
</feature>
<sequence>MSLLSLTAHWVDPETYDLKHAVLHAHQFRGAHTAEHVRQAISEMLNAWGIDKQHVHVILRDNARTMKKAMDELGVPSLGCIAHSLQLAVHEGLLSQRNIIDALANDGKIIGHFKHSTLAYSKLQDILIEMKVPVKHLQQDVQVRWNSTLYMMQSLLGQKRTLSVYAAEHNLPATLTVNQWGLMERAVEILAPFEELTRAVSSETATTADVIPAIAALKRVLSREQTTDEGVKTMKRTLLEAVERFSHVESDPLHFADPNSLGPAKDALIREVEKMEELKKASSDVPEEHRSSKEPRLSTDSSHGSVFEEILQESEQERRSVTSSSVLVQVQTYLTEQTIVRSANSLTNWRDNAARFPSLVGIAQRYLSAPCTRVDSERLFSAVSNIMDEKRNRLSADRVEKLQTAVSKLTVPQQTAASKPTVTQQTPASKPT</sequence>
<feature type="domain" description="HAT C-terminal dimerisation" evidence="7">
    <location>
        <begin position="331"/>
        <end position="403"/>
    </location>
</feature>
<accession>A0A5J5CB31</accession>
<proteinExistence type="predicted"/>
<dbReference type="PANTHER" id="PTHR46481:SF10">
    <property type="entry name" value="ZINC FINGER BED DOMAIN-CONTAINING PROTEIN 39"/>
    <property type="match status" value="1"/>
</dbReference>
<dbReference type="EMBL" id="VOFY01002146">
    <property type="protein sequence ID" value="KAA8577696.1"/>
    <property type="molecule type" value="Genomic_DNA"/>
</dbReference>
<evidence type="ECO:0000256" key="1">
    <source>
        <dbReference type="ARBA" id="ARBA00004123"/>
    </source>
</evidence>
<keyword evidence="5" id="KW-0539">Nucleus</keyword>
<keyword evidence="2" id="KW-0479">Metal-binding</keyword>
<keyword evidence="3" id="KW-0863">Zinc-finger</keyword>
<feature type="compositionally biased region" description="Basic and acidic residues" evidence="6">
    <location>
        <begin position="276"/>
        <end position="297"/>
    </location>
</feature>
<dbReference type="AlphaFoldDB" id="A0A5J5CB31"/>
<dbReference type="GO" id="GO:0046983">
    <property type="term" value="F:protein dimerization activity"/>
    <property type="evidence" value="ECO:0007669"/>
    <property type="project" value="InterPro"/>
</dbReference>
<comment type="subcellular location">
    <subcellularLocation>
        <location evidence="1">Nucleus</location>
    </subcellularLocation>
</comment>
<dbReference type="GO" id="GO:0008270">
    <property type="term" value="F:zinc ion binding"/>
    <property type="evidence" value="ECO:0007669"/>
    <property type="project" value="UniProtKB-KW"/>
</dbReference>
<dbReference type="Pfam" id="PF05699">
    <property type="entry name" value="Dimer_Tnp_hAT"/>
    <property type="match status" value="1"/>
</dbReference>
<dbReference type="GO" id="GO:0005634">
    <property type="term" value="C:nucleus"/>
    <property type="evidence" value="ECO:0007669"/>
    <property type="project" value="UniProtKB-SubCell"/>
</dbReference>
<evidence type="ECO:0000256" key="3">
    <source>
        <dbReference type="ARBA" id="ARBA00022771"/>
    </source>
</evidence>
<evidence type="ECO:0000256" key="2">
    <source>
        <dbReference type="ARBA" id="ARBA00022723"/>
    </source>
</evidence>
<dbReference type="SUPFAM" id="SSF53098">
    <property type="entry name" value="Ribonuclease H-like"/>
    <property type="match status" value="1"/>
</dbReference>